<dbReference type="Pfam" id="PF18870">
    <property type="entry name" value="HEPN_RES_NTD1"/>
    <property type="match status" value="1"/>
</dbReference>
<dbReference type="InterPro" id="IPR041206">
    <property type="entry name" value="HEPN/RES_NTD1"/>
</dbReference>
<reference evidence="2 3" key="2">
    <citation type="submission" date="2023-12" db="EMBL/GenBank/DDBJ databases">
        <title>Description of an unclassified Opitutus bacterium of Verrucomicrobiota.</title>
        <authorList>
            <person name="Zhang D.-F."/>
        </authorList>
    </citation>
    <scope>NUCLEOTIDE SEQUENCE [LARGE SCALE GENOMIC DNA]</scope>
    <source>
        <strain evidence="2 3">WL0086</strain>
    </source>
</reference>
<organism evidence="2 3">
    <name type="scientific">Actomonas aquatica</name>
    <dbReference type="NCBI Taxonomy" id="2866162"/>
    <lineage>
        <taxon>Bacteria</taxon>
        <taxon>Pseudomonadati</taxon>
        <taxon>Verrucomicrobiota</taxon>
        <taxon>Opitutia</taxon>
        <taxon>Opitutales</taxon>
        <taxon>Opitutaceae</taxon>
        <taxon>Actomonas</taxon>
    </lineage>
</organism>
<dbReference type="Pfam" id="PF08808">
    <property type="entry name" value="RES"/>
    <property type="match status" value="1"/>
</dbReference>
<protein>
    <submittedName>
        <fullName evidence="2">HEPN-associated N-terminal domain-containing protein</fullName>
    </submittedName>
</protein>
<dbReference type="EMBL" id="CP139781">
    <property type="protein sequence ID" value="WRQ86525.1"/>
    <property type="molecule type" value="Genomic_DNA"/>
</dbReference>
<evidence type="ECO:0000313" key="2">
    <source>
        <dbReference type="EMBL" id="WRQ86525.1"/>
    </source>
</evidence>
<evidence type="ECO:0000259" key="1">
    <source>
        <dbReference type="SMART" id="SM00953"/>
    </source>
</evidence>
<dbReference type="SMART" id="SM00953">
    <property type="entry name" value="RES"/>
    <property type="match status" value="1"/>
</dbReference>
<name>A0ABZ1C576_9BACT</name>
<keyword evidence="3" id="KW-1185">Reference proteome</keyword>
<dbReference type="InterPro" id="IPR014914">
    <property type="entry name" value="RES_dom"/>
</dbReference>
<dbReference type="Proteomes" id="UP000738431">
    <property type="component" value="Chromosome"/>
</dbReference>
<accession>A0ABZ1C576</accession>
<reference evidence="2 3" key="1">
    <citation type="submission" date="2021-08" db="EMBL/GenBank/DDBJ databases">
        <authorList>
            <person name="Zhang D."/>
            <person name="Zhang A."/>
            <person name="Wang L."/>
        </authorList>
    </citation>
    <scope>NUCLEOTIDE SEQUENCE [LARGE SCALE GENOMIC DNA]</scope>
    <source>
        <strain evidence="2 3">WL0086</strain>
    </source>
</reference>
<dbReference type="RefSeq" id="WP_221033242.1">
    <property type="nucleotide sequence ID" value="NZ_CP139781.1"/>
</dbReference>
<proteinExistence type="predicted"/>
<gene>
    <name evidence="2" type="ORF">K1X11_017070</name>
</gene>
<evidence type="ECO:0000313" key="3">
    <source>
        <dbReference type="Proteomes" id="UP000738431"/>
    </source>
</evidence>
<feature type="domain" description="RES" evidence="1">
    <location>
        <begin position="232"/>
        <end position="392"/>
    </location>
</feature>
<sequence length="426" mass="48703">MGLLKRYLERQQEEGWSSVGDKYVCAKCFSDYAISDFVESHPVKCSCDYCGKISDEPLAAEMDEVLSFIAGGINREYDIPENCLPWDGREGGWQIVQPTDGWDLVTDGGWVNEDSDGWEKLLEDLRGSFSDNAYVQRDPLDLSHSERLASSWGAFCHTVKHRTRFVLFKLRRTRKPKHTYYPDDMEGVPVYQILEQIGWLAQDLDLVRHLPRKKVLIRARQHEAGVLPTTAADLGAPPSHMASQSRMSPAGISMFYAADDERTAFLETYDPAASVKVEMSFATFETARKLRILDLTALPLVPSIFDESQYERRHDILFFHELARDISKPIARDGREHYEYVPTQIVAEHFRSVFRDRRRPIDGIAFRSSRKGAGKSYCLFTGPEGCDDRFRDKQAAKFPWNKKHRFVVLRNVVRKSVVSCISGSQS</sequence>